<dbReference type="Proteomes" id="UP001062846">
    <property type="component" value="Chromosome 1"/>
</dbReference>
<proteinExistence type="predicted"/>
<protein>
    <submittedName>
        <fullName evidence="1">Uncharacterized protein</fullName>
    </submittedName>
</protein>
<dbReference type="EMBL" id="CM046388">
    <property type="protein sequence ID" value="KAI8571392.1"/>
    <property type="molecule type" value="Genomic_DNA"/>
</dbReference>
<organism evidence="1 2">
    <name type="scientific">Rhododendron molle</name>
    <name type="common">Chinese azalea</name>
    <name type="synonym">Azalea mollis</name>
    <dbReference type="NCBI Taxonomy" id="49168"/>
    <lineage>
        <taxon>Eukaryota</taxon>
        <taxon>Viridiplantae</taxon>
        <taxon>Streptophyta</taxon>
        <taxon>Embryophyta</taxon>
        <taxon>Tracheophyta</taxon>
        <taxon>Spermatophyta</taxon>
        <taxon>Magnoliopsida</taxon>
        <taxon>eudicotyledons</taxon>
        <taxon>Gunneridae</taxon>
        <taxon>Pentapetalae</taxon>
        <taxon>asterids</taxon>
        <taxon>Ericales</taxon>
        <taxon>Ericaceae</taxon>
        <taxon>Ericoideae</taxon>
        <taxon>Rhodoreae</taxon>
        <taxon>Rhododendron</taxon>
    </lineage>
</organism>
<reference evidence="1" key="1">
    <citation type="submission" date="2022-02" db="EMBL/GenBank/DDBJ databases">
        <title>Plant Genome Project.</title>
        <authorList>
            <person name="Zhang R.-G."/>
        </authorList>
    </citation>
    <scope>NUCLEOTIDE SEQUENCE</scope>
    <source>
        <strain evidence="1">AT1</strain>
    </source>
</reference>
<name>A0ACC0Q3D8_RHOML</name>
<keyword evidence="2" id="KW-1185">Reference proteome</keyword>
<evidence type="ECO:0000313" key="2">
    <source>
        <dbReference type="Proteomes" id="UP001062846"/>
    </source>
</evidence>
<gene>
    <name evidence="1" type="ORF">RHMOL_Rhmol01G0116300</name>
</gene>
<sequence>MTRRHQSSTAESSSYAPPPYTAVPLPLSSLDLNLAYLGGGGCCGGVGFTGFITTATSCCAPRPCTTTSTCTDSIERCPSELGRGVHRKEREIT</sequence>
<evidence type="ECO:0000313" key="1">
    <source>
        <dbReference type="EMBL" id="KAI8571392.1"/>
    </source>
</evidence>
<accession>A0ACC0Q3D8</accession>
<comment type="caution">
    <text evidence="1">The sequence shown here is derived from an EMBL/GenBank/DDBJ whole genome shotgun (WGS) entry which is preliminary data.</text>
</comment>